<proteinExistence type="predicted"/>
<name>A0AAD7JF80_9AGAR</name>
<evidence type="ECO:0008006" key="3">
    <source>
        <dbReference type="Google" id="ProtNLM"/>
    </source>
</evidence>
<sequence length="363" mass="40756">MAPKLPNELVDIVIGELQSEDTSTIARCGLVCKNWLPTSRYRLFAEVHLNDGTMDSFFDVVHTSPFPLRSFIRSLALDSELESGSTRLSELGPLPQATTLRITMQRSALARNTRLLTKNFPNLSTLVLHDCRLPLRCVLKTVSSFSSLQTLELRRVDISYDLLPFPSTYHFPPHWRALTLDAGPVDSRQFFRAILALDTIPVFSSLSVRGMDPGDDPLSAYLRHIGARMHCLHLEDLPQSGGEPAALSHSTGLRHLYLASRHQPETSVLRILPHLRSNALTTMTLVDYGIHNFLSPNHRQWERLDQTLNDERFVSLNALIIKTLLPQGPAWLPLSAGRGILQTMVVHRDSLSPLADCRICRVH</sequence>
<dbReference type="AlphaFoldDB" id="A0AAD7JF80"/>
<dbReference type="Proteomes" id="UP001215280">
    <property type="component" value="Unassembled WGS sequence"/>
</dbReference>
<dbReference type="EMBL" id="JARJLG010000040">
    <property type="protein sequence ID" value="KAJ7763634.1"/>
    <property type="molecule type" value="Genomic_DNA"/>
</dbReference>
<reference evidence="1" key="1">
    <citation type="submission" date="2023-03" db="EMBL/GenBank/DDBJ databases">
        <title>Massive genome expansion in bonnet fungi (Mycena s.s.) driven by repeated elements and novel gene families across ecological guilds.</title>
        <authorList>
            <consortium name="Lawrence Berkeley National Laboratory"/>
            <person name="Harder C.B."/>
            <person name="Miyauchi S."/>
            <person name="Viragh M."/>
            <person name="Kuo A."/>
            <person name="Thoen E."/>
            <person name="Andreopoulos B."/>
            <person name="Lu D."/>
            <person name="Skrede I."/>
            <person name="Drula E."/>
            <person name="Henrissat B."/>
            <person name="Morin E."/>
            <person name="Kohler A."/>
            <person name="Barry K."/>
            <person name="LaButti K."/>
            <person name="Morin E."/>
            <person name="Salamov A."/>
            <person name="Lipzen A."/>
            <person name="Mereny Z."/>
            <person name="Hegedus B."/>
            <person name="Baldrian P."/>
            <person name="Stursova M."/>
            <person name="Weitz H."/>
            <person name="Taylor A."/>
            <person name="Grigoriev I.V."/>
            <person name="Nagy L.G."/>
            <person name="Martin F."/>
            <person name="Kauserud H."/>
        </authorList>
    </citation>
    <scope>NUCLEOTIDE SEQUENCE</scope>
    <source>
        <strain evidence="1">CBHHK188m</strain>
    </source>
</reference>
<organism evidence="1 2">
    <name type="scientific">Mycena maculata</name>
    <dbReference type="NCBI Taxonomy" id="230809"/>
    <lineage>
        <taxon>Eukaryota</taxon>
        <taxon>Fungi</taxon>
        <taxon>Dikarya</taxon>
        <taxon>Basidiomycota</taxon>
        <taxon>Agaricomycotina</taxon>
        <taxon>Agaricomycetes</taxon>
        <taxon>Agaricomycetidae</taxon>
        <taxon>Agaricales</taxon>
        <taxon>Marasmiineae</taxon>
        <taxon>Mycenaceae</taxon>
        <taxon>Mycena</taxon>
    </lineage>
</organism>
<dbReference type="InterPro" id="IPR032675">
    <property type="entry name" value="LRR_dom_sf"/>
</dbReference>
<comment type="caution">
    <text evidence="1">The sequence shown here is derived from an EMBL/GenBank/DDBJ whole genome shotgun (WGS) entry which is preliminary data.</text>
</comment>
<protein>
    <recommendedName>
        <fullName evidence="3">F-box domain-containing protein</fullName>
    </recommendedName>
</protein>
<dbReference type="SUPFAM" id="SSF52047">
    <property type="entry name" value="RNI-like"/>
    <property type="match status" value="1"/>
</dbReference>
<accession>A0AAD7JF80</accession>
<evidence type="ECO:0000313" key="2">
    <source>
        <dbReference type="Proteomes" id="UP001215280"/>
    </source>
</evidence>
<evidence type="ECO:0000313" key="1">
    <source>
        <dbReference type="EMBL" id="KAJ7763634.1"/>
    </source>
</evidence>
<dbReference type="Gene3D" id="3.80.10.10">
    <property type="entry name" value="Ribonuclease Inhibitor"/>
    <property type="match status" value="1"/>
</dbReference>
<gene>
    <name evidence="1" type="ORF">DFH07DRAFT_812619</name>
</gene>
<keyword evidence="2" id="KW-1185">Reference proteome</keyword>